<feature type="coiled-coil region" evidence="11">
    <location>
        <begin position="132"/>
        <end position="183"/>
    </location>
</feature>
<keyword evidence="16" id="KW-1185">Reference proteome</keyword>
<comment type="function">
    <text evidence="10">Acts as component of the CCR4-NOT core complex, which in the nucleus seems to be a general transcription factor, and in the cytoplasm the major mRNA deadenylase involved in mRNA turnover. The NOT protein subcomplex negatively regulates the basal and activated transcription of many genes. Preferentially affects TC-type TATA element-dependent transcription. Could directly or indirectly inhibit component(s) of the general transcription machinery.</text>
</comment>
<feature type="region of interest" description="Disordered" evidence="12">
    <location>
        <begin position="247"/>
        <end position="370"/>
    </location>
</feature>
<dbReference type="PANTHER" id="PTHR23326">
    <property type="entry name" value="CCR4 NOT-RELATED"/>
    <property type="match status" value="1"/>
</dbReference>
<keyword evidence="5 10" id="KW-0678">Repressor</keyword>
<keyword evidence="7 10" id="KW-0805">Transcription regulation</keyword>
<dbReference type="PIRSF" id="PIRSF005290">
    <property type="entry name" value="NOT_su_3_5"/>
    <property type="match status" value="1"/>
</dbReference>
<keyword evidence="4 10" id="KW-0963">Cytoplasm</keyword>
<evidence type="ECO:0000256" key="2">
    <source>
        <dbReference type="ARBA" id="ARBA00004496"/>
    </source>
</evidence>
<dbReference type="InterPro" id="IPR007282">
    <property type="entry name" value="NOT2/3/5_C"/>
</dbReference>
<dbReference type="InterPro" id="IPR007207">
    <property type="entry name" value="Not_N"/>
</dbReference>
<gene>
    <name evidence="15" type="ORF">LAMI_0G12640G</name>
</gene>
<evidence type="ECO:0000259" key="13">
    <source>
        <dbReference type="Pfam" id="PF04065"/>
    </source>
</evidence>
<evidence type="ECO:0000256" key="1">
    <source>
        <dbReference type="ARBA" id="ARBA00004123"/>
    </source>
</evidence>
<evidence type="ECO:0000259" key="14">
    <source>
        <dbReference type="Pfam" id="PF04153"/>
    </source>
</evidence>
<dbReference type="Pfam" id="PF04153">
    <property type="entry name" value="NOT2_3_5_C"/>
    <property type="match status" value="1"/>
</dbReference>
<dbReference type="InterPro" id="IPR038635">
    <property type="entry name" value="CCR4-NOT_su2/3/5_C_sf"/>
</dbReference>
<keyword evidence="10" id="KW-0010">Activator</keyword>
<evidence type="ECO:0000256" key="3">
    <source>
        <dbReference type="ARBA" id="ARBA00007682"/>
    </source>
</evidence>
<reference evidence="15 16" key="1">
    <citation type="submission" date="2016-03" db="EMBL/GenBank/DDBJ databases">
        <authorList>
            <person name="Devillers H."/>
        </authorList>
    </citation>
    <scope>NUCLEOTIDE SEQUENCE [LARGE SCALE GENOMIC DNA]</scope>
    <source>
        <strain evidence="15">CBS 11717</strain>
    </source>
</reference>
<keyword evidence="9 10" id="KW-0539">Nucleus</keyword>
<accession>A0A1G4KBH1</accession>
<comment type="subcellular location">
    <subcellularLocation>
        <location evidence="2 10">Cytoplasm</location>
    </subcellularLocation>
    <subcellularLocation>
        <location evidence="1 10">Nucleus</location>
    </subcellularLocation>
</comment>
<name>A0A1G4KBH1_9SACH</name>
<evidence type="ECO:0000256" key="5">
    <source>
        <dbReference type="ARBA" id="ARBA00022491"/>
    </source>
</evidence>
<evidence type="ECO:0000256" key="12">
    <source>
        <dbReference type="SAM" id="MobiDB-lite"/>
    </source>
</evidence>
<organism evidence="15 16">
    <name type="scientific">Lachancea mirantina</name>
    <dbReference type="NCBI Taxonomy" id="1230905"/>
    <lineage>
        <taxon>Eukaryota</taxon>
        <taxon>Fungi</taxon>
        <taxon>Dikarya</taxon>
        <taxon>Ascomycota</taxon>
        <taxon>Saccharomycotina</taxon>
        <taxon>Saccharomycetes</taxon>
        <taxon>Saccharomycetales</taxon>
        <taxon>Saccharomycetaceae</taxon>
        <taxon>Lachancea</taxon>
    </lineage>
</organism>
<dbReference type="STRING" id="1230905.A0A1G4KBH1"/>
<feature type="compositionally biased region" description="Basic and acidic residues" evidence="12">
    <location>
        <begin position="257"/>
        <end position="289"/>
    </location>
</feature>
<evidence type="ECO:0000313" key="15">
    <source>
        <dbReference type="EMBL" id="SCV01623.1"/>
    </source>
</evidence>
<dbReference type="GO" id="GO:0000289">
    <property type="term" value="P:nuclear-transcribed mRNA poly(A) tail shortening"/>
    <property type="evidence" value="ECO:0007669"/>
    <property type="project" value="UniProtKB-ARBA"/>
</dbReference>
<evidence type="ECO:0000256" key="11">
    <source>
        <dbReference type="SAM" id="Coils"/>
    </source>
</evidence>
<evidence type="ECO:0000256" key="8">
    <source>
        <dbReference type="ARBA" id="ARBA00023163"/>
    </source>
</evidence>
<dbReference type="Gene3D" id="2.30.30.1020">
    <property type="entry name" value="CCR4-NOT complex subunit 2/3/5, C-terminal domain"/>
    <property type="match status" value="1"/>
</dbReference>
<feature type="coiled-coil region" evidence="11">
    <location>
        <begin position="41"/>
        <end position="68"/>
    </location>
</feature>
<dbReference type="OrthoDB" id="293823at2759"/>
<dbReference type="EMBL" id="LT598469">
    <property type="protein sequence ID" value="SCV01623.1"/>
    <property type="molecule type" value="Genomic_DNA"/>
</dbReference>
<feature type="domain" description="CCR4-Not complex component Not N-terminal" evidence="13">
    <location>
        <begin position="3"/>
        <end position="233"/>
    </location>
</feature>
<feature type="domain" description="NOT2/NOT3/NOT5 C-terminal" evidence="14">
    <location>
        <begin position="653"/>
        <end position="748"/>
    </location>
</feature>
<evidence type="ECO:0000256" key="10">
    <source>
        <dbReference type="PIRNR" id="PIRNR005290"/>
    </source>
</evidence>
<dbReference type="InterPro" id="IPR012270">
    <property type="entry name" value="CCR4-NOT_su3/5"/>
</dbReference>
<sequence>MAHRKLQQEVDRVFKKISEGLEIFDTYYERHENCTNNPSQRDKLESDLKREVKKLQRLREQIKTWQSSPEIKDKDALLDHRRSVEVAMEKYKAVEKASKEKAYSNISLKKSETLDPQERERRDVTNYLSQCVDELERQYDALQLEVDKLILLNKKKKTSNPANDDKKNKLKELQSRYRWHQQQMELALRLIANEELDPESVKSIQEDINYFVDSNMEPDFVEDETIYDGLNLDANEAIAHEVAASFAAQNNEDSEDEGSRDSTKLSRKEQRKLEREAKKAAKAAAKGDQDITSTVIPSSPNSAEEKPECSSQKRVVSSDISRESHSVSASPSPSPVLSFKAPSTAHTGPSSSGASHGDLGSSGKANESKPLEVVSKPDTLEATSHTHIHQSLNGITTSTLKPATLPVRPAGELKWATAAAQASEKEKKTNALSFSAVANTSNTGSTSNSVSNSVVNTPVVAKLALSNFVTIDKLASSPQSNDDRNDGLRKFADQKEFLGDLSGSKADLRGDLESTLSEFDFSEEDYETEVSEVDFDEEQPEHQLSADELNGQIDARAALSNSLAKDYELLTLPSGIQDFIVSSLLSRSNINNGTSNSKKSAYQAPCNFCSSRIEPIPQGVNPPSPLDAFRSSNQWDLTRASLFDDFTNIHDSDEDKFTKTLEKFRPLETFSLFYSYYFAISPLEHEIAALLLEERNWTVSKSGDRWFLRHGQPKFTSDNCEIADFKIFKLDDWAVVDKLNFKLEYETLKQPPVGFLDISRSQQLLQQLKQGVIGTNAQGVVA</sequence>
<proteinExistence type="inferred from homology"/>
<keyword evidence="8 10" id="KW-0804">Transcription</keyword>
<evidence type="ECO:0000256" key="4">
    <source>
        <dbReference type="ARBA" id="ARBA00022490"/>
    </source>
</evidence>
<comment type="similarity">
    <text evidence="3 10">Belongs to the CNOT2/3/5 family.</text>
</comment>
<dbReference type="AlphaFoldDB" id="A0A1G4KBH1"/>
<feature type="compositionally biased region" description="Polar residues" evidence="12">
    <location>
        <begin position="290"/>
        <end position="302"/>
    </location>
</feature>
<protein>
    <recommendedName>
        <fullName evidence="10">General negative regulator of transcription subunit</fullName>
    </recommendedName>
</protein>
<evidence type="ECO:0000256" key="6">
    <source>
        <dbReference type="ARBA" id="ARBA00022553"/>
    </source>
</evidence>
<evidence type="ECO:0000256" key="9">
    <source>
        <dbReference type="ARBA" id="ARBA00023242"/>
    </source>
</evidence>
<feature type="compositionally biased region" description="Polar residues" evidence="12">
    <location>
        <begin position="309"/>
        <end position="319"/>
    </location>
</feature>
<dbReference type="GO" id="GO:0000932">
    <property type="term" value="C:P-body"/>
    <property type="evidence" value="ECO:0007669"/>
    <property type="project" value="UniProtKB-UniRule"/>
</dbReference>
<dbReference type="InterPro" id="IPR040168">
    <property type="entry name" value="Not2/3/5"/>
</dbReference>
<evidence type="ECO:0000313" key="16">
    <source>
        <dbReference type="Proteomes" id="UP000191024"/>
    </source>
</evidence>
<dbReference type="Proteomes" id="UP000191024">
    <property type="component" value="Chromosome G"/>
</dbReference>
<feature type="compositionally biased region" description="Polar residues" evidence="12">
    <location>
        <begin position="344"/>
        <end position="354"/>
    </location>
</feature>
<dbReference type="GO" id="GO:0005634">
    <property type="term" value="C:nucleus"/>
    <property type="evidence" value="ECO:0007669"/>
    <property type="project" value="UniProtKB-SubCell"/>
</dbReference>
<dbReference type="Pfam" id="PF04065">
    <property type="entry name" value="Not3"/>
    <property type="match status" value="1"/>
</dbReference>
<keyword evidence="6" id="KW-0597">Phosphoprotein</keyword>
<keyword evidence="11" id="KW-0175">Coiled coil</keyword>
<dbReference type="GO" id="GO:0006355">
    <property type="term" value="P:regulation of DNA-templated transcription"/>
    <property type="evidence" value="ECO:0007669"/>
    <property type="project" value="InterPro"/>
</dbReference>
<feature type="compositionally biased region" description="Low complexity" evidence="12">
    <location>
        <begin position="326"/>
        <end position="338"/>
    </location>
</feature>
<dbReference type="GO" id="GO:0030015">
    <property type="term" value="C:CCR4-NOT core complex"/>
    <property type="evidence" value="ECO:0007669"/>
    <property type="project" value="UniProtKB-UniRule"/>
</dbReference>
<evidence type="ECO:0000256" key="7">
    <source>
        <dbReference type="ARBA" id="ARBA00023015"/>
    </source>
</evidence>